<dbReference type="AlphaFoldDB" id="A0A418PYR3"/>
<sequence length="151" mass="16206">MILTTIAALAVAVQQPEGARQRAVVIMPENARQRQIQEQIGWANAVVSNGIVYVSGVPAYLAPGETDMEAAFAKAFDAIGNTLRRAGVSWDDVVELRTYHTDPNAQIEAFAKVKNRYMKSPPPAWSAIGTSGLLQPGALVEIAVVAHVPKK</sequence>
<dbReference type="RefSeq" id="WP_119533784.1">
    <property type="nucleotide sequence ID" value="NZ_QXTF01000004.1"/>
</dbReference>
<dbReference type="OrthoDB" id="9809792at2"/>
<dbReference type="EMBL" id="QXTF01000004">
    <property type="protein sequence ID" value="RIX27129.1"/>
    <property type="molecule type" value="Genomic_DNA"/>
</dbReference>
<dbReference type="Gene3D" id="3.30.1330.40">
    <property type="entry name" value="RutC-like"/>
    <property type="match status" value="1"/>
</dbReference>
<dbReference type="InterPro" id="IPR035959">
    <property type="entry name" value="RutC-like_sf"/>
</dbReference>
<evidence type="ECO:0000313" key="2">
    <source>
        <dbReference type="Proteomes" id="UP000285023"/>
    </source>
</evidence>
<dbReference type="PANTHER" id="PTHR11803">
    <property type="entry name" value="2-IMINOBUTANOATE/2-IMINOPROPANOATE DEAMINASE RIDA"/>
    <property type="match status" value="1"/>
</dbReference>
<accession>A0A418PYR3</accession>
<gene>
    <name evidence="1" type="ORF">D3M59_11305</name>
</gene>
<evidence type="ECO:0008006" key="3">
    <source>
        <dbReference type="Google" id="ProtNLM"/>
    </source>
</evidence>
<dbReference type="SUPFAM" id="SSF55298">
    <property type="entry name" value="YjgF-like"/>
    <property type="match status" value="1"/>
</dbReference>
<dbReference type="GO" id="GO:0019239">
    <property type="term" value="F:deaminase activity"/>
    <property type="evidence" value="ECO:0007669"/>
    <property type="project" value="TreeGrafter"/>
</dbReference>
<dbReference type="PANTHER" id="PTHR11803:SF44">
    <property type="entry name" value="RUTC FAMILY PROTEIN YJGH"/>
    <property type="match status" value="1"/>
</dbReference>
<dbReference type="InterPro" id="IPR006175">
    <property type="entry name" value="YjgF/YER057c/UK114"/>
</dbReference>
<reference evidence="1 2" key="1">
    <citation type="submission" date="2018-09" db="EMBL/GenBank/DDBJ databases">
        <title>Sphingomonas sp. DAC4.</title>
        <authorList>
            <person name="Seo T."/>
        </authorList>
    </citation>
    <scope>NUCLEOTIDE SEQUENCE [LARGE SCALE GENOMIC DNA]</scope>
    <source>
        <strain evidence="1 2">DAC4</strain>
    </source>
</reference>
<keyword evidence="2" id="KW-1185">Reference proteome</keyword>
<name>A0A418PYR3_9SPHN</name>
<proteinExistence type="predicted"/>
<evidence type="ECO:0000313" key="1">
    <source>
        <dbReference type="EMBL" id="RIX27129.1"/>
    </source>
</evidence>
<organism evidence="1 2">
    <name type="scientific">Sphingomonas edaphi</name>
    <dbReference type="NCBI Taxonomy" id="2315689"/>
    <lineage>
        <taxon>Bacteria</taxon>
        <taxon>Pseudomonadati</taxon>
        <taxon>Pseudomonadota</taxon>
        <taxon>Alphaproteobacteria</taxon>
        <taxon>Sphingomonadales</taxon>
        <taxon>Sphingomonadaceae</taxon>
        <taxon>Sphingomonas</taxon>
    </lineage>
</organism>
<comment type="caution">
    <text evidence="1">The sequence shown here is derived from an EMBL/GenBank/DDBJ whole genome shotgun (WGS) entry which is preliminary data.</text>
</comment>
<dbReference type="Pfam" id="PF01042">
    <property type="entry name" value="Ribonuc_L-PSP"/>
    <property type="match status" value="1"/>
</dbReference>
<dbReference type="Proteomes" id="UP000285023">
    <property type="component" value="Unassembled WGS sequence"/>
</dbReference>
<protein>
    <recommendedName>
        <fullName evidence="3">RidA family protein</fullName>
    </recommendedName>
</protein>
<dbReference type="GO" id="GO:0005829">
    <property type="term" value="C:cytosol"/>
    <property type="evidence" value="ECO:0007669"/>
    <property type="project" value="TreeGrafter"/>
</dbReference>